<evidence type="ECO:0000313" key="3">
    <source>
        <dbReference type="Proteomes" id="UP001529510"/>
    </source>
</evidence>
<comment type="caution">
    <text evidence="2">The sequence shown here is derived from an EMBL/GenBank/DDBJ whole genome shotgun (WGS) entry which is preliminary data.</text>
</comment>
<feature type="domain" description="F-box" evidence="1">
    <location>
        <begin position="2"/>
        <end position="46"/>
    </location>
</feature>
<keyword evidence="3" id="KW-1185">Reference proteome</keyword>
<name>A0ABD0P752_CIRMR</name>
<dbReference type="Proteomes" id="UP001529510">
    <property type="component" value="Unassembled WGS sequence"/>
</dbReference>
<dbReference type="AlphaFoldDB" id="A0ABD0P752"/>
<dbReference type="EMBL" id="JAMKFB020000018">
    <property type="protein sequence ID" value="KAL0168871.1"/>
    <property type="molecule type" value="Genomic_DNA"/>
</dbReference>
<proteinExistence type="predicted"/>
<accession>A0ABD0P752</accession>
<dbReference type="PANTHER" id="PTHR15933">
    <property type="entry name" value="PROTEIN CBG16327"/>
    <property type="match status" value="1"/>
</dbReference>
<dbReference type="PANTHER" id="PTHR15933:SF1">
    <property type="entry name" value="F-BOX ONLY PROTEIN 40"/>
    <property type="match status" value="1"/>
</dbReference>
<dbReference type="InterPro" id="IPR001810">
    <property type="entry name" value="F-box_dom"/>
</dbReference>
<protein>
    <recommendedName>
        <fullName evidence="1">F-box domain-containing protein</fullName>
    </recommendedName>
</protein>
<sequence length="72" mass="8464">TWEFSTLFSPVDKWVFEDMPPMAEHLKVCPFYQKEIRSEPVPLPSMTDLQDRRGEFHTLFNSVFTADKARGQ</sequence>
<organism evidence="2 3">
    <name type="scientific">Cirrhinus mrigala</name>
    <name type="common">Mrigala</name>
    <dbReference type="NCBI Taxonomy" id="683832"/>
    <lineage>
        <taxon>Eukaryota</taxon>
        <taxon>Metazoa</taxon>
        <taxon>Chordata</taxon>
        <taxon>Craniata</taxon>
        <taxon>Vertebrata</taxon>
        <taxon>Euteleostomi</taxon>
        <taxon>Actinopterygii</taxon>
        <taxon>Neopterygii</taxon>
        <taxon>Teleostei</taxon>
        <taxon>Ostariophysi</taxon>
        <taxon>Cypriniformes</taxon>
        <taxon>Cyprinidae</taxon>
        <taxon>Labeoninae</taxon>
        <taxon>Labeonini</taxon>
        <taxon>Cirrhinus</taxon>
    </lineage>
</organism>
<dbReference type="Pfam" id="PF15966">
    <property type="entry name" value="F-box_4"/>
    <property type="match status" value="1"/>
</dbReference>
<gene>
    <name evidence="2" type="ORF">M9458_037093</name>
</gene>
<evidence type="ECO:0000259" key="1">
    <source>
        <dbReference type="Pfam" id="PF15966"/>
    </source>
</evidence>
<reference evidence="2 3" key="1">
    <citation type="submission" date="2024-05" db="EMBL/GenBank/DDBJ databases">
        <title>Genome sequencing and assembly of Indian major carp, Cirrhinus mrigala (Hamilton, 1822).</title>
        <authorList>
            <person name="Mohindra V."/>
            <person name="Chowdhury L.M."/>
            <person name="Lal K."/>
            <person name="Jena J.K."/>
        </authorList>
    </citation>
    <scope>NUCLEOTIDE SEQUENCE [LARGE SCALE GENOMIC DNA]</scope>
    <source>
        <strain evidence="2">CM1030</strain>
        <tissue evidence="2">Blood</tissue>
    </source>
</reference>
<evidence type="ECO:0000313" key="2">
    <source>
        <dbReference type="EMBL" id="KAL0168871.1"/>
    </source>
</evidence>
<dbReference type="InterPro" id="IPR031890">
    <property type="entry name" value="Fbxo30/Fbxo40"/>
</dbReference>
<feature type="non-terminal residue" evidence="2">
    <location>
        <position position="1"/>
    </location>
</feature>